<evidence type="ECO:0000256" key="1">
    <source>
        <dbReference type="ARBA" id="ARBA00001206"/>
    </source>
</evidence>
<evidence type="ECO:0000313" key="18">
    <source>
        <dbReference type="Proteomes" id="UP000030185"/>
    </source>
</evidence>
<dbReference type="GO" id="GO:0005737">
    <property type="term" value="C:cytoplasm"/>
    <property type="evidence" value="ECO:0007669"/>
    <property type="project" value="UniProtKB-SubCell"/>
</dbReference>
<feature type="binding site" evidence="16">
    <location>
        <position position="113"/>
    </location>
    <ligand>
        <name>K(+)</name>
        <dbReference type="ChEBI" id="CHEBI:29103"/>
    </ligand>
</feature>
<keyword evidence="18" id="KW-1185">Reference proteome</keyword>
<dbReference type="InterPro" id="IPR004619">
    <property type="entry name" value="Type_III_PanK"/>
</dbReference>
<comment type="pathway">
    <text evidence="4 16">Cofactor biosynthesis; coenzyme A biosynthesis; CoA from (R)-pantothenate: step 1/5.</text>
</comment>
<gene>
    <name evidence="16" type="primary">coaX</name>
    <name evidence="17" type="ORF">MYP_4455</name>
</gene>
<accession>A0A098LJX7</accession>
<dbReference type="GO" id="GO:0046872">
    <property type="term" value="F:metal ion binding"/>
    <property type="evidence" value="ECO:0007669"/>
    <property type="project" value="UniProtKB-KW"/>
</dbReference>
<protein>
    <recommendedName>
        <fullName evidence="15 16">Type III pantothenate kinase</fullName>
        <ecNumber evidence="6 16">2.7.1.33</ecNumber>
    </recommendedName>
    <alternativeName>
        <fullName evidence="16">PanK-III</fullName>
    </alternativeName>
    <alternativeName>
        <fullName evidence="16">Pantothenic acid kinase</fullName>
    </alternativeName>
</protein>
<reference evidence="17 18" key="1">
    <citation type="submission" date="2014-09" db="EMBL/GenBank/DDBJ databases">
        <title>Sporocytophaga myxococcoides PG-01 genome sequencing.</title>
        <authorList>
            <person name="Liu L."/>
            <person name="Gao P.J."/>
            <person name="Chen G.J."/>
            <person name="Wang L.S."/>
        </authorList>
    </citation>
    <scope>NUCLEOTIDE SEQUENCE [LARGE SCALE GENOMIC DNA]</scope>
    <source>
        <strain evidence="17 18">PG-01</strain>
    </source>
</reference>
<evidence type="ECO:0000256" key="11">
    <source>
        <dbReference type="ARBA" id="ARBA00022840"/>
    </source>
</evidence>
<comment type="caution">
    <text evidence="17">The sequence shown here is derived from an EMBL/GenBank/DDBJ whole genome shotgun (WGS) entry which is preliminary data.</text>
</comment>
<dbReference type="PANTHER" id="PTHR34265:SF1">
    <property type="entry name" value="TYPE III PANTOTHENATE KINASE"/>
    <property type="match status" value="1"/>
</dbReference>
<evidence type="ECO:0000256" key="6">
    <source>
        <dbReference type="ARBA" id="ARBA00012102"/>
    </source>
</evidence>
<comment type="subunit">
    <text evidence="5 16">Homodimer.</text>
</comment>
<feature type="binding site" evidence="16">
    <location>
        <position position="168"/>
    </location>
    <ligand>
        <name>substrate</name>
    </ligand>
</feature>
<keyword evidence="12 16" id="KW-0630">Potassium</keyword>
<feature type="binding site" evidence="16">
    <location>
        <begin position="90"/>
        <end position="93"/>
    </location>
    <ligand>
        <name>substrate</name>
    </ligand>
</feature>
<evidence type="ECO:0000256" key="2">
    <source>
        <dbReference type="ARBA" id="ARBA00001958"/>
    </source>
</evidence>
<evidence type="ECO:0000256" key="10">
    <source>
        <dbReference type="ARBA" id="ARBA00022777"/>
    </source>
</evidence>
<evidence type="ECO:0000256" key="16">
    <source>
        <dbReference type="HAMAP-Rule" id="MF_01274"/>
    </source>
</evidence>
<evidence type="ECO:0000256" key="12">
    <source>
        <dbReference type="ARBA" id="ARBA00022958"/>
    </source>
</evidence>
<dbReference type="GO" id="GO:0004594">
    <property type="term" value="F:pantothenate kinase activity"/>
    <property type="evidence" value="ECO:0007669"/>
    <property type="project" value="UniProtKB-UniRule"/>
</dbReference>
<evidence type="ECO:0000256" key="14">
    <source>
        <dbReference type="ARBA" id="ARBA00038036"/>
    </source>
</evidence>
<evidence type="ECO:0000256" key="8">
    <source>
        <dbReference type="ARBA" id="ARBA00022679"/>
    </source>
</evidence>
<dbReference type="OrthoDB" id="9804707at2"/>
<comment type="cofactor">
    <cofactor evidence="2">
        <name>K(+)</name>
        <dbReference type="ChEBI" id="CHEBI:29103"/>
    </cofactor>
</comment>
<feature type="active site" description="Proton acceptor" evidence="16">
    <location>
        <position position="92"/>
    </location>
</feature>
<keyword evidence="11 16" id="KW-0067">ATP-binding</keyword>
<dbReference type="HAMAP" id="MF_01274">
    <property type="entry name" value="Pantothen_kinase_3"/>
    <property type="match status" value="1"/>
</dbReference>
<evidence type="ECO:0000256" key="13">
    <source>
        <dbReference type="ARBA" id="ARBA00022993"/>
    </source>
</evidence>
<keyword evidence="9 16" id="KW-0547">Nucleotide-binding</keyword>
<dbReference type="GO" id="GO:0015937">
    <property type="term" value="P:coenzyme A biosynthetic process"/>
    <property type="evidence" value="ECO:0007669"/>
    <property type="project" value="UniProtKB-UniRule"/>
</dbReference>
<dbReference type="SUPFAM" id="SSF53067">
    <property type="entry name" value="Actin-like ATPase domain"/>
    <property type="match status" value="2"/>
</dbReference>
<dbReference type="NCBIfam" id="TIGR00671">
    <property type="entry name" value="baf"/>
    <property type="match status" value="1"/>
</dbReference>
<evidence type="ECO:0000313" key="17">
    <source>
        <dbReference type="EMBL" id="GAL87225.1"/>
    </source>
</evidence>
<name>A0A098LJX7_9BACT</name>
<dbReference type="InterPro" id="IPR043129">
    <property type="entry name" value="ATPase_NBD"/>
</dbReference>
<dbReference type="Proteomes" id="UP000030185">
    <property type="component" value="Unassembled WGS sequence"/>
</dbReference>
<feature type="binding site" evidence="16">
    <location>
        <position position="83"/>
    </location>
    <ligand>
        <name>substrate</name>
    </ligand>
</feature>
<dbReference type="UniPathway" id="UPA00241">
    <property type="reaction ID" value="UER00352"/>
</dbReference>
<comment type="function">
    <text evidence="16">Catalyzes the phosphorylation of pantothenate (Pan), the first step in CoA biosynthesis.</text>
</comment>
<evidence type="ECO:0000256" key="5">
    <source>
        <dbReference type="ARBA" id="ARBA00011738"/>
    </source>
</evidence>
<feature type="binding site" evidence="16">
    <location>
        <position position="116"/>
    </location>
    <ligand>
        <name>ATP</name>
        <dbReference type="ChEBI" id="CHEBI:30616"/>
    </ligand>
</feature>
<comment type="subcellular location">
    <subcellularLocation>
        <location evidence="3 16">Cytoplasm</location>
    </subcellularLocation>
</comment>
<dbReference type="eggNOG" id="COG1521">
    <property type="taxonomic scope" value="Bacteria"/>
</dbReference>
<dbReference type="AlphaFoldDB" id="A0A098LJX7"/>
<comment type="catalytic activity">
    <reaction evidence="1 16">
        <text>(R)-pantothenate + ATP = (R)-4'-phosphopantothenate + ADP + H(+)</text>
        <dbReference type="Rhea" id="RHEA:16373"/>
        <dbReference type="ChEBI" id="CHEBI:10986"/>
        <dbReference type="ChEBI" id="CHEBI:15378"/>
        <dbReference type="ChEBI" id="CHEBI:29032"/>
        <dbReference type="ChEBI" id="CHEBI:30616"/>
        <dbReference type="ChEBI" id="CHEBI:456216"/>
        <dbReference type="EC" id="2.7.1.33"/>
    </reaction>
</comment>
<dbReference type="GO" id="GO:0005524">
    <property type="term" value="F:ATP binding"/>
    <property type="evidence" value="ECO:0007669"/>
    <property type="project" value="UniProtKB-UniRule"/>
</dbReference>
<organism evidence="17 18">
    <name type="scientific">Sporocytophaga myxococcoides</name>
    <dbReference type="NCBI Taxonomy" id="153721"/>
    <lineage>
        <taxon>Bacteria</taxon>
        <taxon>Pseudomonadati</taxon>
        <taxon>Bacteroidota</taxon>
        <taxon>Cytophagia</taxon>
        <taxon>Cytophagales</taxon>
        <taxon>Cytophagaceae</taxon>
        <taxon>Sporocytophaga</taxon>
    </lineage>
</organism>
<comment type="similarity">
    <text evidence="14 16">Belongs to the type III pantothenate kinase family.</text>
</comment>
<keyword evidence="7 16" id="KW-0963">Cytoplasm</keyword>
<dbReference type="RefSeq" id="WP_045468217.1">
    <property type="nucleotide sequence ID" value="NZ_BBLT01000011.1"/>
</dbReference>
<evidence type="ECO:0000256" key="4">
    <source>
        <dbReference type="ARBA" id="ARBA00005225"/>
    </source>
</evidence>
<dbReference type="Gene3D" id="3.30.420.40">
    <property type="match status" value="2"/>
</dbReference>
<keyword evidence="8 16" id="KW-0808">Transferase</keyword>
<dbReference type="CDD" id="cd24015">
    <property type="entry name" value="ASKHA_NBD_PanK-III"/>
    <property type="match status" value="1"/>
</dbReference>
<evidence type="ECO:0000256" key="7">
    <source>
        <dbReference type="ARBA" id="ARBA00022490"/>
    </source>
</evidence>
<dbReference type="Pfam" id="PF03309">
    <property type="entry name" value="Pan_kinase"/>
    <property type="match status" value="1"/>
</dbReference>
<feature type="binding site" evidence="16">
    <location>
        <begin position="6"/>
        <end position="13"/>
    </location>
    <ligand>
        <name>ATP</name>
        <dbReference type="ChEBI" id="CHEBI:30616"/>
    </ligand>
</feature>
<proteinExistence type="inferred from homology"/>
<dbReference type="STRING" id="153721.MYP_4455"/>
<keyword evidence="13 16" id="KW-0173">Coenzyme A biosynthesis</keyword>
<evidence type="ECO:0000256" key="9">
    <source>
        <dbReference type="ARBA" id="ARBA00022741"/>
    </source>
</evidence>
<keyword evidence="16" id="KW-0479">Metal-binding</keyword>
<dbReference type="PANTHER" id="PTHR34265">
    <property type="entry name" value="TYPE III PANTOTHENATE KINASE"/>
    <property type="match status" value="1"/>
</dbReference>
<sequence length="240" mass="26467">MNLVIDSGNTSIKLGLFKNGTLEKVFTTNDYNQLARIITGFDIKRSIISSVRKDQDIIKEKILFKVNPLLLSSGLQLPFKNNYETPQTLGPDRIAGVAGAYYLYPGKSSLVIDAGTCITYDFIDKEKNYYGGAISPGISIRFKALNAFTAGLPLVEKEEDISFIGKSSKGSILSGVLNGATAEILGMIGEFKKNDQELNVIMCGGDARFFERRLKETIFVVPDLVLIGLNSILEYNERFL</sequence>
<evidence type="ECO:0000256" key="3">
    <source>
        <dbReference type="ARBA" id="ARBA00004496"/>
    </source>
</evidence>
<comment type="cofactor">
    <cofactor evidence="16">
        <name>NH4(+)</name>
        <dbReference type="ChEBI" id="CHEBI:28938"/>
    </cofactor>
    <cofactor evidence="16">
        <name>K(+)</name>
        <dbReference type="ChEBI" id="CHEBI:29103"/>
    </cofactor>
    <text evidence="16">A monovalent cation. Ammonium or potassium.</text>
</comment>
<evidence type="ECO:0000256" key="15">
    <source>
        <dbReference type="ARBA" id="ARBA00040883"/>
    </source>
</evidence>
<dbReference type="EC" id="2.7.1.33" evidence="6 16"/>
<keyword evidence="10 16" id="KW-0418">Kinase</keyword>
<dbReference type="EMBL" id="BBLT01000011">
    <property type="protein sequence ID" value="GAL87225.1"/>
    <property type="molecule type" value="Genomic_DNA"/>
</dbReference>